<keyword evidence="2" id="KW-0805">Transcription regulation</keyword>
<dbReference type="AlphaFoldDB" id="A0A183CUI6"/>
<dbReference type="InterPro" id="IPR050568">
    <property type="entry name" value="Transcr_DNA_Rep_Reg"/>
</dbReference>
<protein>
    <submittedName>
        <fullName evidence="8">CBFD_NFYB_HMF domain-containing protein</fullName>
    </submittedName>
</protein>
<keyword evidence="3" id="KW-0238">DNA-binding</keyword>
<dbReference type="WBParaSite" id="GPUH_0000012601-mRNA-1">
    <property type="protein sequence ID" value="GPUH_0000012601-mRNA-1"/>
    <property type="gene ID" value="GPUH_0000012601"/>
</dbReference>
<dbReference type="GO" id="GO:0046982">
    <property type="term" value="F:protein heterodimerization activity"/>
    <property type="evidence" value="ECO:0007669"/>
    <property type="project" value="InterPro"/>
</dbReference>
<dbReference type="FunFam" id="1.10.20.10:FF:000062">
    <property type="entry name" value="Nuclear transcription factor Y subunit C"/>
    <property type="match status" value="1"/>
</dbReference>
<evidence type="ECO:0000256" key="2">
    <source>
        <dbReference type="ARBA" id="ARBA00023015"/>
    </source>
</evidence>
<dbReference type="Gene3D" id="1.10.20.10">
    <property type="entry name" value="Histone, subunit A"/>
    <property type="match status" value="1"/>
</dbReference>
<evidence type="ECO:0000256" key="5">
    <source>
        <dbReference type="ARBA" id="ARBA00023242"/>
    </source>
</evidence>
<reference evidence="8" key="1">
    <citation type="submission" date="2016-06" db="UniProtKB">
        <authorList>
            <consortium name="WormBaseParasite"/>
        </authorList>
    </citation>
    <scope>IDENTIFICATION</scope>
</reference>
<dbReference type="PANTHER" id="PTHR10252">
    <property type="entry name" value="HISTONE-LIKE TRANSCRIPTION FACTOR CCAAT-RELATED"/>
    <property type="match status" value="1"/>
</dbReference>
<dbReference type="GO" id="GO:0000978">
    <property type="term" value="F:RNA polymerase II cis-regulatory region sequence-specific DNA binding"/>
    <property type="evidence" value="ECO:0007669"/>
    <property type="project" value="TreeGrafter"/>
</dbReference>
<sequence length="182" mass="20131">LARIKKIMRLDDDVRSMMIGSEVPVLLAKASEIFIQELALNSWKKTDENRRKTLHKSDVAQALAINEMYDFLIDIVPREIPKKLSQSGGAKHKQQMQMQDQQVQTVITDTSGLLTTDPGVQYVLQVGSGDGTLATGSVVQATQIGQPIQLPITQDSQPIQLITLSLPTDGIQEFQLQLPQPE</sequence>
<organism evidence="8">
    <name type="scientific">Gongylonema pulchrum</name>
    <dbReference type="NCBI Taxonomy" id="637853"/>
    <lineage>
        <taxon>Eukaryota</taxon>
        <taxon>Metazoa</taxon>
        <taxon>Ecdysozoa</taxon>
        <taxon>Nematoda</taxon>
        <taxon>Chromadorea</taxon>
        <taxon>Rhabditida</taxon>
        <taxon>Spirurina</taxon>
        <taxon>Spiruromorpha</taxon>
        <taxon>Spiruroidea</taxon>
        <taxon>Gongylonematidae</taxon>
        <taxon>Gongylonema</taxon>
    </lineage>
</organism>
<name>A0A183CUI6_9BILA</name>
<keyword evidence="4" id="KW-0804">Transcription</keyword>
<proteinExistence type="inferred from homology"/>
<dbReference type="CDD" id="cd22908">
    <property type="entry name" value="HFD_NFYC-like"/>
    <property type="match status" value="1"/>
</dbReference>
<comment type="subcellular location">
    <subcellularLocation>
        <location evidence="1">Nucleus</location>
    </subcellularLocation>
</comment>
<dbReference type="InterPro" id="IPR003958">
    <property type="entry name" value="CBFA_NFYB_domain"/>
</dbReference>
<dbReference type="InterPro" id="IPR009072">
    <property type="entry name" value="Histone-fold"/>
</dbReference>
<feature type="domain" description="Transcription factor CBF/NF-Y/archaeal histone" evidence="7">
    <location>
        <begin position="2"/>
        <end position="63"/>
    </location>
</feature>
<evidence type="ECO:0000256" key="3">
    <source>
        <dbReference type="ARBA" id="ARBA00023125"/>
    </source>
</evidence>
<dbReference type="GO" id="GO:0000981">
    <property type="term" value="F:DNA-binding transcription factor activity, RNA polymerase II-specific"/>
    <property type="evidence" value="ECO:0007669"/>
    <property type="project" value="TreeGrafter"/>
</dbReference>
<evidence type="ECO:0000259" key="7">
    <source>
        <dbReference type="Pfam" id="PF00808"/>
    </source>
</evidence>
<evidence type="ECO:0000256" key="6">
    <source>
        <dbReference type="ARBA" id="ARBA00038129"/>
    </source>
</evidence>
<accession>A0A183CUI6</accession>
<evidence type="ECO:0000256" key="4">
    <source>
        <dbReference type="ARBA" id="ARBA00023163"/>
    </source>
</evidence>
<dbReference type="SUPFAM" id="SSF47113">
    <property type="entry name" value="Histone-fold"/>
    <property type="match status" value="1"/>
</dbReference>
<dbReference type="PANTHER" id="PTHR10252:SF8">
    <property type="entry name" value="NUCLEAR TRANSCRIPTION FACTOR Y SUBUNIT GAMMA"/>
    <property type="match status" value="1"/>
</dbReference>
<evidence type="ECO:0000256" key="1">
    <source>
        <dbReference type="ARBA" id="ARBA00004123"/>
    </source>
</evidence>
<dbReference type="GO" id="GO:0005634">
    <property type="term" value="C:nucleus"/>
    <property type="evidence" value="ECO:0007669"/>
    <property type="project" value="UniProtKB-SubCell"/>
</dbReference>
<dbReference type="Pfam" id="PF00808">
    <property type="entry name" value="CBFD_NFYB_HMF"/>
    <property type="match status" value="1"/>
</dbReference>
<comment type="similarity">
    <text evidence="6">Belongs to the NFYC/HAP5 subunit family.</text>
</comment>
<evidence type="ECO:0000313" key="8">
    <source>
        <dbReference type="WBParaSite" id="GPUH_0000012601-mRNA-1"/>
    </source>
</evidence>
<keyword evidence="5" id="KW-0539">Nucleus</keyword>